<name>A0AA35VB47_LACSI</name>
<accession>A0AA35VB47</accession>
<gene>
    <name evidence="1" type="ORF">LSALG_LOCUS8795</name>
</gene>
<organism evidence="1 2">
    <name type="scientific">Lactuca saligna</name>
    <name type="common">Willowleaf lettuce</name>
    <dbReference type="NCBI Taxonomy" id="75948"/>
    <lineage>
        <taxon>Eukaryota</taxon>
        <taxon>Viridiplantae</taxon>
        <taxon>Streptophyta</taxon>
        <taxon>Embryophyta</taxon>
        <taxon>Tracheophyta</taxon>
        <taxon>Spermatophyta</taxon>
        <taxon>Magnoliopsida</taxon>
        <taxon>eudicotyledons</taxon>
        <taxon>Gunneridae</taxon>
        <taxon>Pentapetalae</taxon>
        <taxon>asterids</taxon>
        <taxon>campanulids</taxon>
        <taxon>Asterales</taxon>
        <taxon>Asteraceae</taxon>
        <taxon>Cichorioideae</taxon>
        <taxon>Cichorieae</taxon>
        <taxon>Lactucinae</taxon>
        <taxon>Lactuca</taxon>
    </lineage>
</organism>
<dbReference type="AlphaFoldDB" id="A0AA35VB47"/>
<evidence type="ECO:0000313" key="2">
    <source>
        <dbReference type="Proteomes" id="UP001177003"/>
    </source>
</evidence>
<sequence length="83" mass="8926">MVATGDEALSGEMAATGNEAIPVVDETMCGCVFWYALSVFLGHDGTRGKKNKEGGVEMSYFPVNDMYYADPISANVINRLLVS</sequence>
<reference evidence="1" key="1">
    <citation type="submission" date="2023-04" db="EMBL/GenBank/DDBJ databases">
        <authorList>
            <person name="Vijverberg K."/>
            <person name="Xiong W."/>
            <person name="Schranz E."/>
        </authorList>
    </citation>
    <scope>NUCLEOTIDE SEQUENCE</scope>
</reference>
<protein>
    <submittedName>
        <fullName evidence="1">Uncharacterized protein</fullName>
    </submittedName>
</protein>
<proteinExistence type="predicted"/>
<dbReference type="Proteomes" id="UP001177003">
    <property type="component" value="Chromosome 1"/>
</dbReference>
<evidence type="ECO:0000313" key="1">
    <source>
        <dbReference type="EMBL" id="CAI9268370.1"/>
    </source>
</evidence>
<dbReference type="EMBL" id="OX465077">
    <property type="protein sequence ID" value="CAI9268370.1"/>
    <property type="molecule type" value="Genomic_DNA"/>
</dbReference>
<keyword evidence="2" id="KW-1185">Reference proteome</keyword>